<keyword evidence="3" id="KW-1185">Reference proteome</keyword>
<organism evidence="2 3">
    <name type="scientific">Streptacidiphilus jiangxiensis</name>
    <dbReference type="NCBI Taxonomy" id="235985"/>
    <lineage>
        <taxon>Bacteria</taxon>
        <taxon>Bacillati</taxon>
        <taxon>Actinomycetota</taxon>
        <taxon>Actinomycetes</taxon>
        <taxon>Kitasatosporales</taxon>
        <taxon>Streptomycetaceae</taxon>
        <taxon>Streptacidiphilus</taxon>
    </lineage>
</organism>
<sequence length="162" mass="16163">MKTDSESGRGESGRGGALRGAPSCVGPARVGSARGGSVRTEAPGPGGALGGARRPARPAYEVVTVPERQGLETVDILRLRGGCGAVLLEDTGCTLSFLVPSGTAAQWQLPGSSCRSLAVPGPAPQWLLPPAAGGAGPTLTDPSELRAALGEAVRTLAASDRL</sequence>
<dbReference type="eggNOG" id="ENOG5033ZEA">
    <property type="taxonomic scope" value="Bacteria"/>
</dbReference>
<dbReference type="EMBL" id="FOAZ01000010">
    <property type="protein sequence ID" value="SEL56931.1"/>
    <property type="molecule type" value="Genomic_DNA"/>
</dbReference>
<evidence type="ECO:0000256" key="1">
    <source>
        <dbReference type="SAM" id="MobiDB-lite"/>
    </source>
</evidence>
<dbReference type="STRING" id="235985.SAMN05414137_1104"/>
<feature type="compositionally biased region" description="Basic and acidic residues" evidence="1">
    <location>
        <begin position="1"/>
        <end position="12"/>
    </location>
</feature>
<reference evidence="3" key="1">
    <citation type="submission" date="2016-10" db="EMBL/GenBank/DDBJ databases">
        <authorList>
            <person name="Varghese N."/>
        </authorList>
    </citation>
    <scope>NUCLEOTIDE SEQUENCE [LARGE SCALE GENOMIC DNA]</scope>
    <source>
        <strain evidence="3">DSM 45096 / BCRC 16803 / CGMCC 4.1857 / CIP 109030 / JCM 12277 / KCTC 19219 / NBRC 100920 / 33214</strain>
    </source>
</reference>
<protein>
    <submittedName>
        <fullName evidence="2">Uncharacterized protein</fullName>
    </submittedName>
</protein>
<feature type="region of interest" description="Disordered" evidence="1">
    <location>
        <begin position="1"/>
        <end position="59"/>
    </location>
</feature>
<dbReference type="Proteomes" id="UP000183015">
    <property type="component" value="Unassembled WGS sequence"/>
</dbReference>
<evidence type="ECO:0000313" key="2">
    <source>
        <dbReference type="EMBL" id="SEL56931.1"/>
    </source>
</evidence>
<name>A0A1H7R9J9_STRJI</name>
<evidence type="ECO:0000313" key="3">
    <source>
        <dbReference type="Proteomes" id="UP000183015"/>
    </source>
</evidence>
<proteinExistence type="predicted"/>
<gene>
    <name evidence="2" type="ORF">SAMN05414137_1104</name>
</gene>
<dbReference type="AlphaFoldDB" id="A0A1H7R9J9"/>
<accession>A0A1H7R9J9</accession>